<reference evidence="2" key="3">
    <citation type="submission" date="2015-06" db="UniProtKB">
        <authorList>
            <consortium name="EnsemblMetazoa"/>
        </authorList>
    </citation>
    <scope>IDENTIFICATION</scope>
</reference>
<reference evidence="3" key="1">
    <citation type="submission" date="2012-12" db="EMBL/GenBank/DDBJ databases">
        <authorList>
            <person name="Hellsten U."/>
            <person name="Grimwood J."/>
            <person name="Chapman J.A."/>
            <person name="Shapiro H."/>
            <person name="Aerts A."/>
            <person name="Otillar R.P."/>
            <person name="Terry A.Y."/>
            <person name="Boore J.L."/>
            <person name="Simakov O."/>
            <person name="Marletaz F."/>
            <person name="Cho S.-J."/>
            <person name="Edsinger-Gonzales E."/>
            <person name="Havlak P."/>
            <person name="Kuo D.-H."/>
            <person name="Larsson T."/>
            <person name="Lv J."/>
            <person name="Arendt D."/>
            <person name="Savage R."/>
            <person name="Osoegawa K."/>
            <person name="de Jong P."/>
            <person name="Lindberg D.R."/>
            <person name="Seaver E.C."/>
            <person name="Weisblat D.A."/>
            <person name="Putnam N.H."/>
            <person name="Grigoriev I.V."/>
            <person name="Rokhsar D.S."/>
        </authorList>
    </citation>
    <scope>NUCLEOTIDE SEQUENCE</scope>
</reference>
<dbReference type="InParanoid" id="T1G343"/>
<dbReference type="EMBL" id="AMQM01003936">
    <property type="status" value="NOT_ANNOTATED_CDS"/>
    <property type="molecule type" value="Genomic_DNA"/>
</dbReference>
<evidence type="ECO:0000313" key="3">
    <source>
        <dbReference type="Proteomes" id="UP000015101"/>
    </source>
</evidence>
<dbReference type="CTD" id="20215491"/>
<dbReference type="Proteomes" id="UP000015101">
    <property type="component" value="Unassembled WGS sequence"/>
</dbReference>
<dbReference type="EnsemblMetazoa" id="HelroT77800">
    <property type="protein sequence ID" value="HelroP77800"/>
    <property type="gene ID" value="HelroG77800"/>
</dbReference>
<organism evidence="2 3">
    <name type="scientific">Helobdella robusta</name>
    <name type="common">Californian leech</name>
    <dbReference type="NCBI Taxonomy" id="6412"/>
    <lineage>
        <taxon>Eukaryota</taxon>
        <taxon>Metazoa</taxon>
        <taxon>Spiralia</taxon>
        <taxon>Lophotrochozoa</taxon>
        <taxon>Annelida</taxon>
        <taxon>Clitellata</taxon>
        <taxon>Hirudinea</taxon>
        <taxon>Rhynchobdellida</taxon>
        <taxon>Glossiphoniidae</taxon>
        <taxon>Helobdella</taxon>
    </lineage>
</organism>
<dbReference type="RefSeq" id="XP_009016734.1">
    <property type="nucleotide sequence ID" value="XM_009018486.1"/>
</dbReference>
<name>T1G343_HELRO</name>
<reference evidence="1 3" key="2">
    <citation type="journal article" date="2013" name="Nature">
        <title>Insights into bilaterian evolution from three spiralian genomes.</title>
        <authorList>
            <person name="Simakov O."/>
            <person name="Marletaz F."/>
            <person name="Cho S.J."/>
            <person name="Edsinger-Gonzales E."/>
            <person name="Havlak P."/>
            <person name="Hellsten U."/>
            <person name="Kuo D.H."/>
            <person name="Larsson T."/>
            <person name="Lv J."/>
            <person name="Arendt D."/>
            <person name="Savage R."/>
            <person name="Osoegawa K."/>
            <person name="de Jong P."/>
            <person name="Grimwood J."/>
            <person name="Chapman J.A."/>
            <person name="Shapiro H."/>
            <person name="Aerts A."/>
            <person name="Otillar R.P."/>
            <person name="Terry A.Y."/>
            <person name="Boore J.L."/>
            <person name="Grigoriev I.V."/>
            <person name="Lindberg D.R."/>
            <person name="Seaver E.C."/>
            <person name="Weisblat D.A."/>
            <person name="Putnam N.H."/>
            <person name="Rokhsar D.S."/>
        </authorList>
    </citation>
    <scope>NUCLEOTIDE SEQUENCE</scope>
</reference>
<evidence type="ECO:0000313" key="1">
    <source>
        <dbReference type="EMBL" id="ESO05419.1"/>
    </source>
</evidence>
<gene>
    <name evidence="2" type="primary">20215491</name>
    <name evidence="1" type="ORF">HELRODRAFT_77800</name>
</gene>
<keyword evidence="3" id="KW-1185">Reference proteome</keyword>
<accession>T1G343</accession>
<dbReference type="EMBL" id="KB096365">
    <property type="protein sequence ID" value="ESO05419.1"/>
    <property type="molecule type" value="Genomic_DNA"/>
</dbReference>
<sequence>SKSACALCMYVSECVCVCVGACGSLYVCALVCANVNEQKYVDECICIYVHVHISACV</sequence>
<dbReference type="KEGG" id="hro:HELRODRAFT_77800"/>
<dbReference type="GeneID" id="20215491"/>
<dbReference type="AlphaFoldDB" id="T1G343"/>
<dbReference type="HOGENOM" id="CLU_3002405_0_0_1"/>
<evidence type="ECO:0000313" key="2">
    <source>
        <dbReference type="EnsemblMetazoa" id="HelroP77800"/>
    </source>
</evidence>
<protein>
    <submittedName>
        <fullName evidence="1 2">Uncharacterized protein</fullName>
    </submittedName>
</protein>
<proteinExistence type="predicted"/>